<protein>
    <submittedName>
        <fullName evidence="4">DUF4349 domain-containing protein</fullName>
    </submittedName>
</protein>
<gene>
    <name evidence="4" type="ORF">AAG747_12165</name>
</gene>
<name>A0AAW9S887_9BACT</name>
<reference evidence="4 5" key="1">
    <citation type="submission" date="2024-04" db="EMBL/GenBank/DDBJ databases">
        <title>Novel genus in family Flammeovirgaceae.</title>
        <authorList>
            <person name="Nguyen T.H."/>
            <person name="Vuong T.Q."/>
            <person name="Le H."/>
            <person name="Kim S.-G."/>
        </authorList>
    </citation>
    <scope>NUCLEOTIDE SEQUENCE [LARGE SCALE GENOMIC DNA]</scope>
    <source>
        <strain evidence="4 5">JCM 23209</strain>
    </source>
</reference>
<evidence type="ECO:0000313" key="5">
    <source>
        <dbReference type="Proteomes" id="UP001403385"/>
    </source>
</evidence>
<evidence type="ECO:0000313" key="4">
    <source>
        <dbReference type="EMBL" id="MEN7548670.1"/>
    </source>
</evidence>
<dbReference type="EMBL" id="JBDKWZ010000006">
    <property type="protein sequence ID" value="MEN7548670.1"/>
    <property type="molecule type" value="Genomic_DNA"/>
</dbReference>
<keyword evidence="1" id="KW-1133">Transmembrane helix</keyword>
<feature type="domain" description="DUF4349" evidence="3">
    <location>
        <begin position="60"/>
        <end position="265"/>
    </location>
</feature>
<keyword evidence="1" id="KW-0472">Membrane</keyword>
<keyword evidence="5" id="KW-1185">Reference proteome</keyword>
<keyword evidence="2" id="KW-0732">Signal</keyword>
<feature type="chain" id="PRO_5043488643" evidence="2">
    <location>
        <begin position="22"/>
        <end position="282"/>
    </location>
</feature>
<dbReference type="Pfam" id="PF14257">
    <property type="entry name" value="DUF4349"/>
    <property type="match status" value="1"/>
</dbReference>
<evidence type="ECO:0000256" key="1">
    <source>
        <dbReference type="SAM" id="Phobius"/>
    </source>
</evidence>
<dbReference type="AlphaFoldDB" id="A0AAW9S887"/>
<dbReference type="InterPro" id="IPR025645">
    <property type="entry name" value="DUF4349"/>
</dbReference>
<comment type="caution">
    <text evidence="4">The sequence shown here is derived from an EMBL/GenBank/DDBJ whole genome shotgun (WGS) entry which is preliminary data.</text>
</comment>
<keyword evidence="1" id="KW-0812">Transmembrane</keyword>
<evidence type="ECO:0000256" key="2">
    <source>
        <dbReference type="SAM" id="SignalP"/>
    </source>
</evidence>
<evidence type="ECO:0000259" key="3">
    <source>
        <dbReference type="Pfam" id="PF14257"/>
    </source>
</evidence>
<dbReference type="RefSeq" id="WP_346821447.1">
    <property type="nucleotide sequence ID" value="NZ_JBDKWZ010000006.1"/>
</dbReference>
<feature type="transmembrane region" description="Helical" evidence="1">
    <location>
        <begin position="243"/>
        <end position="271"/>
    </location>
</feature>
<dbReference type="Proteomes" id="UP001403385">
    <property type="component" value="Unassembled WGS sequence"/>
</dbReference>
<organism evidence="4 5">
    <name type="scientific">Rapidithrix thailandica</name>
    <dbReference type="NCBI Taxonomy" id="413964"/>
    <lineage>
        <taxon>Bacteria</taxon>
        <taxon>Pseudomonadati</taxon>
        <taxon>Bacteroidota</taxon>
        <taxon>Cytophagia</taxon>
        <taxon>Cytophagales</taxon>
        <taxon>Flammeovirgaceae</taxon>
        <taxon>Rapidithrix</taxon>
    </lineage>
</organism>
<sequence>MMIYKLLLIPCFMLWACNAQKAEYAGSLGHLAEVGADVASEQLAAPGADAVSVKQSRGAKLIKTADLRMQVKDMEATSGKLEVLTEQFDAYISSSSESNFGYEINQQIEIRVKAGNFDSLLQNIIGLGIYLDRKTVNVQDVTEQFIDLEARIKNKKAVEQSFLELMKKAKSVDEILKVQTELGNVRSEIESQEGRLKYLQDQVSYSTLRVELFQKVKGYEAAMPGLTFMEKVTGGFKTGWDTFLAIIVFLIEAWPFVLLLILTIFMLKWLFRKSGREKKAVQ</sequence>
<proteinExistence type="predicted"/>
<accession>A0AAW9S887</accession>
<feature type="signal peptide" evidence="2">
    <location>
        <begin position="1"/>
        <end position="21"/>
    </location>
</feature>